<dbReference type="Proteomes" id="UP000053239">
    <property type="component" value="Unassembled WGS sequence"/>
</dbReference>
<feature type="compositionally biased region" description="Basic and acidic residues" evidence="1">
    <location>
        <begin position="259"/>
        <end position="277"/>
    </location>
</feature>
<reference evidence="2 3" key="1">
    <citation type="submission" date="2011-09" db="EMBL/GenBank/DDBJ databases">
        <title>The Genome Sequence of Plasmodium vivax North Korean.</title>
        <authorList>
            <consortium name="The Broad Institute Genome Sequencing Platform"/>
            <consortium name="The Broad Institute Genome Sequencing Center for Infectious Disease"/>
            <person name="Neafsey D."/>
            <person name="Carlton J."/>
            <person name="Barnwell J."/>
            <person name="Collins W."/>
            <person name="Escalante A."/>
            <person name="Mullikin J."/>
            <person name="Saul A."/>
            <person name="Guigo R."/>
            <person name="Camara F."/>
            <person name="Young S.K."/>
            <person name="Zeng Q."/>
            <person name="Gargeya S."/>
            <person name="Fitzgerald M."/>
            <person name="Haas B."/>
            <person name="Abouelleil A."/>
            <person name="Alvarado L."/>
            <person name="Arachchi H.M."/>
            <person name="Berlin A."/>
            <person name="Brown A."/>
            <person name="Chapman S.B."/>
            <person name="Chen Z."/>
            <person name="Dunbar C."/>
            <person name="Freedman E."/>
            <person name="Gearin G."/>
            <person name="Gellesch M."/>
            <person name="Goldberg J."/>
            <person name="Griggs A."/>
            <person name="Gujja S."/>
            <person name="Heiman D."/>
            <person name="Howarth C."/>
            <person name="Larson L."/>
            <person name="Lui A."/>
            <person name="MacDonald P.J.P."/>
            <person name="Montmayeur A."/>
            <person name="Murphy C."/>
            <person name="Neiman D."/>
            <person name="Pearson M."/>
            <person name="Priest M."/>
            <person name="Roberts A."/>
            <person name="Saif S."/>
            <person name="Shea T."/>
            <person name="Shenoy N."/>
            <person name="Sisk P."/>
            <person name="Stolte C."/>
            <person name="Sykes S."/>
            <person name="Wortman J."/>
            <person name="Nusbaum C."/>
            <person name="Birren B."/>
        </authorList>
    </citation>
    <scope>NUCLEOTIDE SEQUENCE [LARGE SCALE GENOMIC DNA]</scope>
    <source>
        <strain evidence="2 3">North Korean</strain>
    </source>
</reference>
<dbReference type="SUPFAM" id="SSF49562">
    <property type="entry name" value="C2 domain (Calcium/lipid-binding domain, CaLB)"/>
    <property type="match status" value="1"/>
</dbReference>
<accession>A0A0J9TUC1</accession>
<feature type="region of interest" description="Disordered" evidence="1">
    <location>
        <begin position="243"/>
        <end position="302"/>
    </location>
</feature>
<gene>
    <name evidence="2" type="ORF">PVNG_00720</name>
</gene>
<dbReference type="OrthoDB" id="370662at2759"/>
<dbReference type="EMBL" id="KQ235437">
    <property type="protein sequence ID" value="KMZ98926.1"/>
    <property type="molecule type" value="Genomic_DNA"/>
</dbReference>
<feature type="compositionally biased region" description="Basic residues" evidence="1">
    <location>
        <begin position="278"/>
        <end position="289"/>
    </location>
</feature>
<sequence>MPSPSNELLILHFVIHDVYNRKENEISLHEKPYIKFYWKNIKYKNYLKFFSDEINWFCEFFLPYQNGDYIENLIMQIWASSYLSRKRKLAYNYININDVERNGKINGKTELIGKRKGLKVIYSLQIISYALYKFMKNTQLFILSKISIYKMMQIHRENQRDPCREQENLFDKYISSLFQKENYQRKNTALRLKTVRQGHNPKNVISINDVHTPIRLKMKKKQGGGAPNDSLVSPLVQKGLHAKRPTAKNGQKVQAKCGKVRERVKAKKADQGDEVRQIRPKAKGGVRRKEKQDLPAKKAGQLSAKVTKELHTKGMNDLASKGISDLPSKGISDLPSKGISDLPSKGINDLPSKETDAPPSQEMAPLRSNTMKVLRAKAMDELCARAKEKLRQKNTEEVLPREIKTTTADTTEVEDLLQMHDDARVTSEIKKKLAPLRGNPSCMKKNSFFDVGYKIHKSTPKKIVKFCSLKFAKLYDGDELAEERKEEEAAAGKLAILDDVI</sequence>
<dbReference type="InterPro" id="IPR035892">
    <property type="entry name" value="C2_domain_sf"/>
</dbReference>
<evidence type="ECO:0000256" key="1">
    <source>
        <dbReference type="SAM" id="MobiDB-lite"/>
    </source>
</evidence>
<protein>
    <submittedName>
        <fullName evidence="2">Uncharacterized protein</fullName>
    </submittedName>
</protein>
<dbReference type="AlphaFoldDB" id="A0A0J9TUC1"/>
<feature type="region of interest" description="Disordered" evidence="1">
    <location>
        <begin position="321"/>
        <end position="363"/>
    </location>
</feature>
<proteinExistence type="predicted"/>
<evidence type="ECO:0000313" key="2">
    <source>
        <dbReference type="EMBL" id="KMZ98926.1"/>
    </source>
</evidence>
<name>A0A0J9TUC1_PLAVI</name>
<evidence type="ECO:0000313" key="3">
    <source>
        <dbReference type="Proteomes" id="UP000053239"/>
    </source>
</evidence>
<organism evidence="2 3">
    <name type="scientific">Plasmodium vivax North Korean</name>
    <dbReference type="NCBI Taxonomy" id="1035514"/>
    <lineage>
        <taxon>Eukaryota</taxon>
        <taxon>Sar</taxon>
        <taxon>Alveolata</taxon>
        <taxon>Apicomplexa</taxon>
        <taxon>Aconoidasida</taxon>
        <taxon>Haemosporida</taxon>
        <taxon>Plasmodiidae</taxon>
        <taxon>Plasmodium</taxon>
        <taxon>Plasmodium (Plasmodium)</taxon>
    </lineage>
</organism>